<gene>
    <name evidence="1" type="ORF">Pint_17105</name>
</gene>
<protein>
    <submittedName>
        <fullName evidence="1">Uncharacterized protein</fullName>
    </submittedName>
</protein>
<dbReference type="EMBL" id="CM047739">
    <property type="protein sequence ID" value="KAJ0043560.1"/>
    <property type="molecule type" value="Genomic_DNA"/>
</dbReference>
<reference evidence="2" key="1">
    <citation type="journal article" date="2023" name="G3 (Bethesda)">
        <title>Genome assembly and association tests identify interacting loci associated with vigor, precocity, and sex in interspecific pistachio rootstocks.</title>
        <authorList>
            <person name="Palmer W."/>
            <person name="Jacygrad E."/>
            <person name="Sagayaradj S."/>
            <person name="Cavanaugh K."/>
            <person name="Han R."/>
            <person name="Bertier L."/>
            <person name="Beede B."/>
            <person name="Kafkas S."/>
            <person name="Golino D."/>
            <person name="Preece J."/>
            <person name="Michelmore R."/>
        </authorList>
    </citation>
    <scope>NUCLEOTIDE SEQUENCE [LARGE SCALE GENOMIC DNA]</scope>
</reference>
<organism evidence="1 2">
    <name type="scientific">Pistacia integerrima</name>
    <dbReference type="NCBI Taxonomy" id="434235"/>
    <lineage>
        <taxon>Eukaryota</taxon>
        <taxon>Viridiplantae</taxon>
        <taxon>Streptophyta</taxon>
        <taxon>Embryophyta</taxon>
        <taxon>Tracheophyta</taxon>
        <taxon>Spermatophyta</taxon>
        <taxon>Magnoliopsida</taxon>
        <taxon>eudicotyledons</taxon>
        <taxon>Gunneridae</taxon>
        <taxon>Pentapetalae</taxon>
        <taxon>rosids</taxon>
        <taxon>malvids</taxon>
        <taxon>Sapindales</taxon>
        <taxon>Anacardiaceae</taxon>
        <taxon>Pistacia</taxon>
    </lineage>
</organism>
<proteinExistence type="predicted"/>
<name>A0ACC0Z113_9ROSI</name>
<evidence type="ECO:0000313" key="1">
    <source>
        <dbReference type="EMBL" id="KAJ0043560.1"/>
    </source>
</evidence>
<accession>A0ACC0Z113</accession>
<sequence length="189" mass="20925">MVHGILQFTPSIAFRYVLHRCESRDIRCRESLLIMKEGHASRARTVSGATGASSLVKISLAQFAPGFVNAQRRGNRRHKRATDTRRSTGGGTRARSPQAPDVMTGSRVVLLGRFSGLLATSQAANRPRRRDPNTSPDHSIGRSDGRLRSRSLTELTRQIAPPTKNGHAPPPIESRKSSQSVNPYYVWTW</sequence>
<comment type="caution">
    <text evidence="1">The sequence shown here is derived from an EMBL/GenBank/DDBJ whole genome shotgun (WGS) entry which is preliminary data.</text>
</comment>
<evidence type="ECO:0000313" key="2">
    <source>
        <dbReference type="Proteomes" id="UP001163603"/>
    </source>
</evidence>
<keyword evidence="2" id="KW-1185">Reference proteome</keyword>
<dbReference type="Proteomes" id="UP001163603">
    <property type="component" value="Chromosome 4"/>
</dbReference>